<evidence type="ECO:0000256" key="1">
    <source>
        <dbReference type="SAM" id="MobiDB-lite"/>
    </source>
</evidence>
<dbReference type="Proteomes" id="UP000014629">
    <property type="component" value="Unassembled WGS sequence"/>
</dbReference>
<name>S3ZFW5_9ACTN</name>
<reference evidence="2 3" key="1">
    <citation type="submission" date="2013-02" db="EMBL/GenBank/DDBJ databases">
        <title>Draft Genome Sequence of Streptomyces aurantiacus, Which Produces Setomimycin.</title>
        <authorList>
            <person name="Gruening B.A."/>
            <person name="Praeg A."/>
            <person name="Erxleben A."/>
            <person name="Guenther S."/>
            <person name="Mueller M."/>
        </authorList>
    </citation>
    <scope>NUCLEOTIDE SEQUENCE [LARGE SCALE GENOMIC DNA]</scope>
    <source>
        <strain evidence="2 3">JA 4570</strain>
    </source>
</reference>
<protein>
    <submittedName>
        <fullName evidence="2">Uncharacterized protein</fullName>
    </submittedName>
</protein>
<evidence type="ECO:0000313" key="3">
    <source>
        <dbReference type="Proteomes" id="UP000014629"/>
    </source>
</evidence>
<dbReference type="EMBL" id="AOPZ01000221">
    <property type="protein sequence ID" value="EPH42561.1"/>
    <property type="molecule type" value="Genomic_DNA"/>
</dbReference>
<sequence length="68" mass="7251">MPGGLPHGLRPLREEQPLLATEVPLAKPPRTADARGPRGDQFGTVCHQVALRCTGLGETLARRAVGRT</sequence>
<evidence type="ECO:0000313" key="2">
    <source>
        <dbReference type="EMBL" id="EPH42561.1"/>
    </source>
</evidence>
<comment type="caution">
    <text evidence="2">The sequence shown here is derived from an EMBL/GenBank/DDBJ whole genome shotgun (WGS) entry which is preliminary data.</text>
</comment>
<dbReference type="PATRIC" id="fig|1286094.4.peg.4320"/>
<keyword evidence="3" id="KW-1185">Reference proteome</keyword>
<dbReference type="AlphaFoldDB" id="S3ZFW5"/>
<organism evidence="2 3">
    <name type="scientific">Streptomyces aurantiacus JA 4570</name>
    <dbReference type="NCBI Taxonomy" id="1286094"/>
    <lineage>
        <taxon>Bacteria</taxon>
        <taxon>Bacillati</taxon>
        <taxon>Actinomycetota</taxon>
        <taxon>Actinomycetes</taxon>
        <taxon>Kitasatosporales</taxon>
        <taxon>Streptomycetaceae</taxon>
        <taxon>Streptomyces</taxon>
        <taxon>Streptomyces aurantiacus group</taxon>
    </lineage>
</organism>
<accession>S3ZFW5</accession>
<proteinExistence type="predicted"/>
<feature type="region of interest" description="Disordered" evidence="1">
    <location>
        <begin position="1"/>
        <end position="41"/>
    </location>
</feature>
<gene>
    <name evidence="2" type="ORF">STRAU_4373</name>
</gene>